<evidence type="ECO:0000256" key="7">
    <source>
        <dbReference type="SAM" id="Coils"/>
    </source>
</evidence>
<dbReference type="SUPFAM" id="SSF52540">
    <property type="entry name" value="P-loop containing nucleoside triphosphate hydrolases"/>
    <property type="match status" value="1"/>
</dbReference>
<keyword evidence="6" id="KW-0067">ATP-binding</keyword>
<feature type="coiled-coil region" evidence="7">
    <location>
        <begin position="38"/>
        <end position="75"/>
    </location>
</feature>
<evidence type="ECO:0000256" key="1">
    <source>
        <dbReference type="ARBA" id="ARBA00008894"/>
    </source>
</evidence>
<reference evidence="11" key="1">
    <citation type="submission" date="2015-04" db="UniProtKB">
        <authorList>
            <consortium name="EnsemblPlants"/>
        </authorList>
    </citation>
    <scope>IDENTIFICATION</scope>
</reference>
<keyword evidence="3" id="KW-0677">Repeat</keyword>
<accession>A0A0E0LDX5</accession>
<dbReference type="GO" id="GO:0006952">
    <property type="term" value="P:defense response"/>
    <property type="evidence" value="ECO:0007669"/>
    <property type="project" value="UniProtKB-KW"/>
</dbReference>
<keyword evidence="2" id="KW-0433">Leucine-rich repeat</keyword>
<evidence type="ECO:0008006" key="13">
    <source>
        <dbReference type="Google" id="ProtNLM"/>
    </source>
</evidence>
<feature type="domain" description="Disease resistance protein winged helix" evidence="10">
    <location>
        <begin position="416"/>
        <end position="465"/>
    </location>
</feature>
<evidence type="ECO:0000313" key="12">
    <source>
        <dbReference type="Proteomes" id="UP000026962"/>
    </source>
</evidence>
<dbReference type="PANTHER" id="PTHR36766:SF39">
    <property type="entry name" value="DISEASE RESISTANCE PROTEIN RGA3"/>
    <property type="match status" value="1"/>
</dbReference>
<reference evidence="11" key="2">
    <citation type="submission" date="2018-05" db="EMBL/GenBank/DDBJ databases">
        <title>OpunRS2 (Oryza punctata Reference Sequence Version 2).</title>
        <authorList>
            <person name="Zhang J."/>
            <person name="Kudrna D."/>
            <person name="Lee S."/>
            <person name="Talag J."/>
            <person name="Welchert J."/>
            <person name="Wing R.A."/>
        </authorList>
    </citation>
    <scope>NUCLEOTIDE SEQUENCE [LARGE SCALE GENOMIC DNA]</scope>
</reference>
<dbReference type="PRINTS" id="PR00364">
    <property type="entry name" value="DISEASERSIST"/>
</dbReference>
<dbReference type="eggNOG" id="KOG4658">
    <property type="taxonomic scope" value="Eukaryota"/>
</dbReference>
<keyword evidence="12" id="KW-1185">Reference proteome</keyword>
<sequence>MVGFGEMIASAVLKELLRKLSSPIWKTIMSQVNFKEDLEAIRSMLSSLQAKLNDAERQSQKNESIRDLLKKLKAVAYDIEDRLVSYESSFDDGFPKHENRTSVSDKVKIRYKLPGEMKNMRKRLEEIKKEMDLTNFKVDGASDEQDCINSRHSEARLNDSDDIVGRIMEKRRIMDLLLSDEEHSIISIYGLGGLGKTTLAQMVFNDSTTQTTFEMLAWVYVSKKFDLDAIRSSIVQQYNERSQYGNAGVRNVAAESILAENRCLIVLDDLWEEDNFELEKLKTMLRNGSKVIVTTRSKKVAERMNKDLQIELGFLPKEDCWTLFRKRALASTTVHPYMEEIGKNIVKKCQGLPLAVKSLGYLLGRLEPNLWEEILLSDIWAEDDGRFSDNKVLPSLKLSYYNMPSYLRLCFAYCSVFPKGSHIQRSSLIQQWIALGFIQPPRFIVAENYAEDCLRELIGMSFLQNVVMSTAVHFPSYNTYLLFST</sequence>
<dbReference type="InterPro" id="IPR038005">
    <property type="entry name" value="RX-like_CC"/>
</dbReference>
<evidence type="ECO:0000256" key="3">
    <source>
        <dbReference type="ARBA" id="ARBA00022737"/>
    </source>
</evidence>
<dbReference type="Gene3D" id="1.10.10.10">
    <property type="entry name" value="Winged helix-like DNA-binding domain superfamily/Winged helix DNA-binding domain"/>
    <property type="match status" value="1"/>
</dbReference>
<dbReference type="InterPro" id="IPR041118">
    <property type="entry name" value="Rx_N"/>
</dbReference>
<evidence type="ECO:0000256" key="4">
    <source>
        <dbReference type="ARBA" id="ARBA00022741"/>
    </source>
</evidence>
<protein>
    <recommendedName>
        <fullName evidence="13">NB-ARC domain-containing protein</fullName>
    </recommendedName>
</protein>
<dbReference type="EnsemblPlants" id="OPUNC06G20270.1">
    <property type="protein sequence ID" value="OPUNC06G20270.1"/>
    <property type="gene ID" value="OPUNC06G20270"/>
</dbReference>
<evidence type="ECO:0000256" key="2">
    <source>
        <dbReference type="ARBA" id="ARBA00022614"/>
    </source>
</evidence>
<dbReference type="Pfam" id="PF00931">
    <property type="entry name" value="NB-ARC"/>
    <property type="match status" value="1"/>
</dbReference>
<dbReference type="GO" id="GO:0043531">
    <property type="term" value="F:ADP binding"/>
    <property type="evidence" value="ECO:0007669"/>
    <property type="project" value="InterPro"/>
</dbReference>
<dbReference type="STRING" id="4537.A0A0E0LDX5"/>
<evidence type="ECO:0000256" key="5">
    <source>
        <dbReference type="ARBA" id="ARBA00022821"/>
    </source>
</evidence>
<dbReference type="Pfam" id="PF18052">
    <property type="entry name" value="Rx_N"/>
    <property type="match status" value="1"/>
</dbReference>
<dbReference type="Gene3D" id="1.20.5.4130">
    <property type="match status" value="1"/>
</dbReference>
<evidence type="ECO:0000259" key="10">
    <source>
        <dbReference type="Pfam" id="PF23559"/>
    </source>
</evidence>
<organism evidence="11">
    <name type="scientific">Oryza punctata</name>
    <name type="common">Red rice</name>
    <dbReference type="NCBI Taxonomy" id="4537"/>
    <lineage>
        <taxon>Eukaryota</taxon>
        <taxon>Viridiplantae</taxon>
        <taxon>Streptophyta</taxon>
        <taxon>Embryophyta</taxon>
        <taxon>Tracheophyta</taxon>
        <taxon>Spermatophyta</taxon>
        <taxon>Magnoliopsida</taxon>
        <taxon>Liliopsida</taxon>
        <taxon>Poales</taxon>
        <taxon>Poaceae</taxon>
        <taxon>BOP clade</taxon>
        <taxon>Oryzoideae</taxon>
        <taxon>Oryzeae</taxon>
        <taxon>Oryzinae</taxon>
        <taxon>Oryza</taxon>
    </lineage>
</organism>
<evidence type="ECO:0000256" key="6">
    <source>
        <dbReference type="ARBA" id="ARBA00022840"/>
    </source>
</evidence>
<dbReference type="HOGENOM" id="CLU_000837_9_0_1"/>
<evidence type="ECO:0000313" key="11">
    <source>
        <dbReference type="EnsemblPlants" id="OPUNC06G20270.1"/>
    </source>
</evidence>
<dbReference type="InterPro" id="IPR027417">
    <property type="entry name" value="P-loop_NTPase"/>
</dbReference>
<keyword evidence="5" id="KW-0611">Plant defense</keyword>
<dbReference type="AlphaFoldDB" id="A0A0E0LDX5"/>
<dbReference type="InterPro" id="IPR036388">
    <property type="entry name" value="WH-like_DNA-bd_sf"/>
</dbReference>
<dbReference type="Gene3D" id="1.10.8.430">
    <property type="entry name" value="Helical domain of apoptotic protease-activating factors"/>
    <property type="match status" value="1"/>
</dbReference>
<dbReference type="CDD" id="cd14798">
    <property type="entry name" value="RX-CC_like"/>
    <property type="match status" value="1"/>
</dbReference>
<comment type="similarity">
    <text evidence="1">Belongs to the disease resistance NB-LRR family.</text>
</comment>
<dbReference type="Pfam" id="PF23559">
    <property type="entry name" value="WHD_DRP"/>
    <property type="match status" value="1"/>
</dbReference>
<keyword evidence="7" id="KW-0175">Coiled coil</keyword>
<name>A0A0E0LDX5_ORYPU</name>
<dbReference type="OMA" id="CNSHTLQ"/>
<dbReference type="Gramene" id="OPUNC06G20270.1">
    <property type="protein sequence ID" value="OPUNC06G20270.1"/>
    <property type="gene ID" value="OPUNC06G20270"/>
</dbReference>
<dbReference type="FunFam" id="3.40.50.300:FF:001091">
    <property type="entry name" value="Probable disease resistance protein At1g61300"/>
    <property type="match status" value="1"/>
</dbReference>
<dbReference type="GO" id="GO:0005524">
    <property type="term" value="F:ATP binding"/>
    <property type="evidence" value="ECO:0007669"/>
    <property type="project" value="UniProtKB-KW"/>
</dbReference>
<keyword evidence="4" id="KW-0547">Nucleotide-binding</keyword>
<dbReference type="Gene3D" id="3.40.50.300">
    <property type="entry name" value="P-loop containing nucleotide triphosphate hydrolases"/>
    <property type="match status" value="1"/>
</dbReference>
<evidence type="ECO:0000259" key="8">
    <source>
        <dbReference type="Pfam" id="PF00931"/>
    </source>
</evidence>
<dbReference type="InterPro" id="IPR002182">
    <property type="entry name" value="NB-ARC"/>
</dbReference>
<dbReference type="InterPro" id="IPR042197">
    <property type="entry name" value="Apaf_helical"/>
</dbReference>
<dbReference type="InterPro" id="IPR058922">
    <property type="entry name" value="WHD_DRP"/>
</dbReference>
<feature type="domain" description="NB-ARC" evidence="8">
    <location>
        <begin position="170"/>
        <end position="330"/>
    </location>
</feature>
<feature type="domain" description="Disease resistance N-terminal" evidence="9">
    <location>
        <begin position="12"/>
        <end position="87"/>
    </location>
</feature>
<dbReference type="Proteomes" id="UP000026962">
    <property type="component" value="Chromosome 6"/>
</dbReference>
<proteinExistence type="inferred from homology"/>
<dbReference type="PANTHER" id="PTHR36766">
    <property type="entry name" value="PLANT BROAD-SPECTRUM MILDEW RESISTANCE PROTEIN RPW8"/>
    <property type="match status" value="1"/>
</dbReference>
<evidence type="ECO:0000259" key="9">
    <source>
        <dbReference type="Pfam" id="PF18052"/>
    </source>
</evidence>